<gene>
    <name evidence="1" type="ORF">NG800_016245</name>
</gene>
<comment type="caution">
    <text evidence="1">The sequence shown here is derived from an EMBL/GenBank/DDBJ whole genome shotgun (WGS) entry which is preliminary data.</text>
</comment>
<evidence type="ECO:0000313" key="1">
    <source>
        <dbReference type="EMBL" id="MDW8550479.1"/>
    </source>
</evidence>
<dbReference type="RefSeq" id="WP_063969862.1">
    <property type="nucleotide sequence ID" value="NZ_JAMXLT020000033.1"/>
</dbReference>
<reference evidence="1 2" key="1">
    <citation type="submission" date="2023-11" db="EMBL/GenBank/DDBJ databases">
        <title>First isolation, identification, and characterization of non-pathogenic Epilithonimonas ginsengisoli isolated from diseased farmed rainbow trout (Oncorhynchus mykiss) in Chile.</title>
        <authorList>
            <person name="Miranda C.D."/>
            <person name="Irgang R."/>
            <person name="Concha C."/>
            <person name="Rojas R."/>
            <person name="Avendano R."/>
        </authorList>
    </citation>
    <scope>NUCLEOTIDE SEQUENCE [LARGE SCALE GENOMIC DNA]</scope>
    <source>
        <strain evidence="1 2">FP99</strain>
    </source>
</reference>
<dbReference type="Gene3D" id="3.10.450.50">
    <property type="match status" value="1"/>
</dbReference>
<dbReference type="InterPro" id="IPR039437">
    <property type="entry name" value="FrzH/put_lumazine-bd"/>
</dbReference>
<keyword evidence="2" id="KW-1185">Reference proteome</keyword>
<dbReference type="EMBL" id="JAMXLT020000033">
    <property type="protein sequence ID" value="MDW8550479.1"/>
    <property type="molecule type" value="Genomic_DNA"/>
</dbReference>
<accession>A0ABU4JLP0</accession>
<evidence type="ECO:0000313" key="2">
    <source>
        <dbReference type="Proteomes" id="UP001204439"/>
    </source>
</evidence>
<dbReference type="Pfam" id="PF12893">
    <property type="entry name" value="Lumazine_bd_2"/>
    <property type="match status" value="1"/>
</dbReference>
<sequence length="146" mass="16512">MKIGILLLCILPIFGFSQTSEEDLVKASINGLFDGMKTSDSTKINKAFSKTAILQTITKNGNVKNENIKDFAISISKAEKGSLEERIIFSNILIDGNLASVWTPYEFYYQGKFSHCGVNSFQLVKSNNEWKIQYIIDTRRKDNCKK</sequence>
<proteinExistence type="predicted"/>
<protein>
    <submittedName>
        <fullName evidence="1">Nuclear transport factor 2 family protein</fullName>
    </submittedName>
</protein>
<dbReference type="InterPro" id="IPR032710">
    <property type="entry name" value="NTF2-like_dom_sf"/>
</dbReference>
<dbReference type="Proteomes" id="UP001204439">
    <property type="component" value="Unassembled WGS sequence"/>
</dbReference>
<organism evidence="1 2">
    <name type="scientific">Epilithonimonas ginsengisoli</name>
    <dbReference type="NCBI Taxonomy" id="1245592"/>
    <lineage>
        <taxon>Bacteria</taxon>
        <taxon>Pseudomonadati</taxon>
        <taxon>Bacteroidota</taxon>
        <taxon>Flavobacteriia</taxon>
        <taxon>Flavobacteriales</taxon>
        <taxon>Weeksellaceae</taxon>
        <taxon>Chryseobacterium group</taxon>
        <taxon>Epilithonimonas</taxon>
    </lineage>
</organism>
<name>A0ABU4JLP0_9FLAO</name>
<dbReference type="SUPFAM" id="SSF54427">
    <property type="entry name" value="NTF2-like"/>
    <property type="match status" value="1"/>
</dbReference>